<dbReference type="EMBL" id="FQZM01000028">
    <property type="protein sequence ID" value="SHJ32556.1"/>
    <property type="molecule type" value="Genomic_DNA"/>
</dbReference>
<dbReference type="Gene3D" id="1.10.287.130">
    <property type="match status" value="1"/>
</dbReference>
<dbReference type="SUPFAM" id="SSF158472">
    <property type="entry name" value="HAMP domain-like"/>
    <property type="match status" value="1"/>
</dbReference>
<dbReference type="AlphaFoldDB" id="A0A1M6IE29"/>
<gene>
    <name evidence="14" type="ORF">SAMN02745219_02290</name>
</gene>
<organism evidence="14 15">
    <name type="scientific">Desulfofundulus thermosubterraneus DSM 16057</name>
    <dbReference type="NCBI Taxonomy" id="1121432"/>
    <lineage>
        <taxon>Bacteria</taxon>
        <taxon>Bacillati</taxon>
        <taxon>Bacillota</taxon>
        <taxon>Clostridia</taxon>
        <taxon>Eubacteriales</taxon>
        <taxon>Peptococcaceae</taxon>
        <taxon>Desulfofundulus</taxon>
    </lineage>
</organism>
<dbReference type="GO" id="GO:0000155">
    <property type="term" value="F:phosphorelay sensor kinase activity"/>
    <property type="evidence" value="ECO:0007669"/>
    <property type="project" value="InterPro"/>
</dbReference>
<dbReference type="InterPro" id="IPR005467">
    <property type="entry name" value="His_kinase_dom"/>
</dbReference>
<dbReference type="PRINTS" id="PR00344">
    <property type="entry name" value="BCTRLSENSOR"/>
</dbReference>
<dbReference type="InterPro" id="IPR004358">
    <property type="entry name" value="Sig_transdc_His_kin-like_C"/>
</dbReference>
<dbReference type="CDD" id="cd06225">
    <property type="entry name" value="HAMP"/>
    <property type="match status" value="1"/>
</dbReference>
<reference evidence="15" key="1">
    <citation type="submission" date="2016-11" db="EMBL/GenBank/DDBJ databases">
        <authorList>
            <person name="Varghese N."/>
            <person name="Submissions S."/>
        </authorList>
    </citation>
    <scope>NUCLEOTIDE SEQUENCE [LARGE SCALE GENOMIC DNA]</scope>
    <source>
        <strain evidence="15">DSM 16057</strain>
    </source>
</reference>
<dbReference type="Pfam" id="PF00672">
    <property type="entry name" value="HAMP"/>
    <property type="match status" value="1"/>
</dbReference>
<feature type="domain" description="Histidine kinase" evidence="12">
    <location>
        <begin position="243"/>
        <end position="458"/>
    </location>
</feature>
<evidence type="ECO:0000256" key="11">
    <source>
        <dbReference type="SAM" id="Phobius"/>
    </source>
</evidence>
<dbReference type="InterPro" id="IPR003594">
    <property type="entry name" value="HATPase_dom"/>
</dbReference>
<evidence type="ECO:0000313" key="15">
    <source>
        <dbReference type="Proteomes" id="UP000184529"/>
    </source>
</evidence>
<dbReference type="Proteomes" id="UP000184529">
    <property type="component" value="Unassembled WGS sequence"/>
</dbReference>
<dbReference type="InterPro" id="IPR036097">
    <property type="entry name" value="HisK_dim/P_sf"/>
</dbReference>
<evidence type="ECO:0000256" key="10">
    <source>
        <dbReference type="ARBA" id="ARBA00023136"/>
    </source>
</evidence>
<dbReference type="FunFam" id="1.10.287.130:FF:000001">
    <property type="entry name" value="Two-component sensor histidine kinase"/>
    <property type="match status" value="1"/>
</dbReference>
<dbReference type="PROSITE" id="PS50109">
    <property type="entry name" value="HIS_KIN"/>
    <property type="match status" value="1"/>
</dbReference>
<evidence type="ECO:0000256" key="3">
    <source>
        <dbReference type="ARBA" id="ARBA00012438"/>
    </source>
</evidence>
<evidence type="ECO:0000256" key="1">
    <source>
        <dbReference type="ARBA" id="ARBA00000085"/>
    </source>
</evidence>
<dbReference type="InterPro" id="IPR036890">
    <property type="entry name" value="HATPase_C_sf"/>
</dbReference>
<dbReference type="CDD" id="cd00075">
    <property type="entry name" value="HATPase"/>
    <property type="match status" value="1"/>
</dbReference>
<dbReference type="CDD" id="cd00082">
    <property type="entry name" value="HisKA"/>
    <property type="match status" value="1"/>
</dbReference>
<dbReference type="Pfam" id="PF02518">
    <property type="entry name" value="HATPase_c"/>
    <property type="match status" value="1"/>
</dbReference>
<dbReference type="RefSeq" id="WP_072869726.1">
    <property type="nucleotide sequence ID" value="NZ_FQZM01000028.1"/>
</dbReference>
<dbReference type="SMART" id="SM00304">
    <property type="entry name" value="HAMP"/>
    <property type="match status" value="1"/>
</dbReference>
<dbReference type="SUPFAM" id="SSF55874">
    <property type="entry name" value="ATPase domain of HSP90 chaperone/DNA topoisomerase II/histidine kinase"/>
    <property type="match status" value="1"/>
</dbReference>
<keyword evidence="5" id="KW-0808">Transferase</keyword>
<evidence type="ECO:0000256" key="4">
    <source>
        <dbReference type="ARBA" id="ARBA00022553"/>
    </source>
</evidence>
<keyword evidence="9" id="KW-0902">Two-component regulatory system</keyword>
<evidence type="ECO:0000259" key="12">
    <source>
        <dbReference type="PROSITE" id="PS50109"/>
    </source>
</evidence>
<dbReference type="Gene3D" id="6.10.340.10">
    <property type="match status" value="1"/>
</dbReference>
<keyword evidence="10 11" id="KW-0472">Membrane</keyword>
<evidence type="ECO:0000313" key="14">
    <source>
        <dbReference type="EMBL" id="SHJ32556.1"/>
    </source>
</evidence>
<dbReference type="InterPro" id="IPR003660">
    <property type="entry name" value="HAMP_dom"/>
</dbReference>
<evidence type="ECO:0000256" key="7">
    <source>
        <dbReference type="ARBA" id="ARBA00022777"/>
    </source>
</evidence>
<dbReference type="InterPro" id="IPR050428">
    <property type="entry name" value="TCS_sensor_his_kinase"/>
</dbReference>
<protein>
    <recommendedName>
        <fullName evidence="3">histidine kinase</fullName>
        <ecNumber evidence="3">2.7.13.3</ecNumber>
    </recommendedName>
</protein>
<dbReference type="SMART" id="SM00388">
    <property type="entry name" value="HisKA"/>
    <property type="match status" value="1"/>
</dbReference>
<dbReference type="GO" id="GO:0005886">
    <property type="term" value="C:plasma membrane"/>
    <property type="evidence" value="ECO:0007669"/>
    <property type="project" value="TreeGrafter"/>
</dbReference>
<keyword evidence="8 11" id="KW-1133">Transmembrane helix</keyword>
<keyword evidence="15" id="KW-1185">Reference proteome</keyword>
<dbReference type="PANTHER" id="PTHR45436:SF5">
    <property type="entry name" value="SENSOR HISTIDINE KINASE TRCS"/>
    <property type="match status" value="1"/>
</dbReference>
<evidence type="ECO:0000256" key="6">
    <source>
        <dbReference type="ARBA" id="ARBA00022692"/>
    </source>
</evidence>
<dbReference type="SUPFAM" id="SSF47384">
    <property type="entry name" value="Homodimeric domain of signal transducing histidine kinase"/>
    <property type="match status" value="1"/>
</dbReference>
<sequence>MRSITWRLTFWYAGILMAILIICGMAVFWVMRYLLFTEAIREVQATVVRIQNMTNPEQENGNYNENDNYNHVDLDDPELTASADNGILWVQITTPDGRVLNSSRALRDVVLAPGYVGPPVLTELNGQKVILAGAHLTGGALVQVARPLGREKIFLEILAGVLGLLALGGLGLAVVGGWVITRAALRPVHGLIRTARQISTTDLSRRIKLCGPRDELYTLAETFNQMLDRLEQGFRSQQEFVAAASHDLRTPLTVVKSYTDLLNRWGKDDPAVVEESVQAMAKAVGVMERLVNDLLLLARMQAGPSLDPAPVALDELAEETVQEARTLSHDVSVKLGPVERAVVAADEDYLRRALWALVDNAIKYNRPGGEVTLIVTINRAQNEAAISITDTGPGIDERDLPRIFDRFYRADPSRGQVRGFGLGLPLAKEIVEAHGGRISVESRPGQGSRFTIVMPLLFQEHLSVNQVNWSGAH</sequence>
<evidence type="ECO:0000256" key="9">
    <source>
        <dbReference type="ARBA" id="ARBA00023012"/>
    </source>
</evidence>
<name>A0A1M6IE29_9FIRM</name>
<dbReference type="SMART" id="SM00387">
    <property type="entry name" value="HATPase_c"/>
    <property type="match status" value="1"/>
</dbReference>
<dbReference type="Gene3D" id="3.30.565.10">
    <property type="entry name" value="Histidine kinase-like ATPase, C-terminal domain"/>
    <property type="match status" value="1"/>
</dbReference>
<evidence type="ECO:0000256" key="8">
    <source>
        <dbReference type="ARBA" id="ARBA00022989"/>
    </source>
</evidence>
<proteinExistence type="predicted"/>
<dbReference type="PROSITE" id="PS50885">
    <property type="entry name" value="HAMP"/>
    <property type="match status" value="1"/>
</dbReference>
<dbReference type="InterPro" id="IPR003661">
    <property type="entry name" value="HisK_dim/P_dom"/>
</dbReference>
<dbReference type="EC" id="2.7.13.3" evidence="3"/>
<comment type="subcellular location">
    <subcellularLocation>
        <location evidence="2">Membrane</location>
    </subcellularLocation>
</comment>
<accession>A0A1M6IE29</accession>
<evidence type="ECO:0000256" key="5">
    <source>
        <dbReference type="ARBA" id="ARBA00022679"/>
    </source>
</evidence>
<keyword evidence="6 11" id="KW-0812">Transmembrane</keyword>
<feature type="transmembrane region" description="Helical" evidence="11">
    <location>
        <begin position="153"/>
        <end position="180"/>
    </location>
</feature>
<feature type="domain" description="HAMP" evidence="13">
    <location>
        <begin position="182"/>
        <end position="235"/>
    </location>
</feature>
<keyword evidence="4" id="KW-0597">Phosphoprotein</keyword>
<dbReference type="FunFam" id="3.30.565.10:FF:000006">
    <property type="entry name" value="Sensor histidine kinase WalK"/>
    <property type="match status" value="1"/>
</dbReference>
<dbReference type="Pfam" id="PF00512">
    <property type="entry name" value="HisKA"/>
    <property type="match status" value="1"/>
</dbReference>
<keyword evidence="7 14" id="KW-0418">Kinase</keyword>
<dbReference type="PANTHER" id="PTHR45436">
    <property type="entry name" value="SENSOR HISTIDINE KINASE YKOH"/>
    <property type="match status" value="1"/>
</dbReference>
<feature type="transmembrane region" description="Helical" evidence="11">
    <location>
        <begin position="12"/>
        <end position="31"/>
    </location>
</feature>
<evidence type="ECO:0000256" key="2">
    <source>
        <dbReference type="ARBA" id="ARBA00004370"/>
    </source>
</evidence>
<comment type="catalytic activity">
    <reaction evidence="1">
        <text>ATP + protein L-histidine = ADP + protein N-phospho-L-histidine.</text>
        <dbReference type="EC" id="2.7.13.3"/>
    </reaction>
</comment>
<evidence type="ECO:0000259" key="13">
    <source>
        <dbReference type="PROSITE" id="PS50885"/>
    </source>
</evidence>
<dbReference type="STRING" id="1121432.SAMN02745219_02290"/>